<dbReference type="SMART" id="SM01224">
    <property type="entry name" value="G_gamma"/>
    <property type="match status" value="1"/>
</dbReference>
<feature type="compositionally biased region" description="Polar residues" evidence="7">
    <location>
        <begin position="1"/>
        <end position="18"/>
    </location>
</feature>
<accession>A0A059D221</accession>
<feature type="coiled-coil region" evidence="6">
    <location>
        <begin position="24"/>
        <end position="54"/>
    </location>
</feature>
<reference evidence="9" key="1">
    <citation type="submission" date="2013-07" db="EMBL/GenBank/DDBJ databases">
        <title>The genome of Eucalyptus grandis.</title>
        <authorList>
            <person name="Schmutz J."/>
            <person name="Hayes R."/>
            <person name="Myburg A."/>
            <person name="Tuskan G."/>
            <person name="Grattapaglia D."/>
            <person name="Rokhsar D.S."/>
        </authorList>
    </citation>
    <scope>NUCLEOTIDE SEQUENCE</scope>
    <source>
        <tissue evidence="9">Leaf extractions</tissue>
    </source>
</reference>
<evidence type="ECO:0000256" key="5">
    <source>
        <dbReference type="ARBA" id="ARBA00023224"/>
    </source>
</evidence>
<dbReference type="STRING" id="71139.A0A059D221"/>
<evidence type="ECO:0000313" key="9">
    <source>
        <dbReference type="EMBL" id="KCW84652.1"/>
    </source>
</evidence>
<evidence type="ECO:0000256" key="1">
    <source>
        <dbReference type="ARBA" id="ARBA00004236"/>
    </source>
</evidence>
<feature type="domain" description="G protein gamma" evidence="8">
    <location>
        <begin position="28"/>
        <end position="102"/>
    </location>
</feature>
<dbReference type="Gramene" id="KCW84652">
    <property type="protein sequence ID" value="KCW84652"/>
    <property type="gene ID" value="EUGRSUZ_B01476"/>
</dbReference>
<evidence type="ECO:0000256" key="2">
    <source>
        <dbReference type="ARBA" id="ARBA00022475"/>
    </source>
</evidence>
<dbReference type="InParanoid" id="A0A059D221"/>
<dbReference type="GO" id="GO:0005886">
    <property type="term" value="C:plasma membrane"/>
    <property type="evidence" value="ECO:0007669"/>
    <property type="project" value="UniProtKB-SubCell"/>
</dbReference>
<dbReference type="EMBL" id="KK198754">
    <property type="protein sequence ID" value="KCW84652.1"/>
    <property type="molecule type" value="Genomic_DNA"/>
</dbReference>
<dbReference type="KEGG" id="egr:104427288"/>
<sequence>MDSNRSAPTGNEHANSSASDKRGKYRIMAEIKRLEQESKCLEEELEELEKLEGASSICKELLNYVEAKPDALLPVTNGPANPSWNRWFEGFQDSEGCRCQIM</sequence>
<dbReference type="OrthoDB" id="1934467at2759"/>
<dbReference type="PANTHER" id="PTHR35129">
    <property type="entry name" value="GUANINE NUCLEOTIDE-BINDING PROTEIN SUBUNIT GAMMA 1"/>
    <property type="match status" value="1"/>
</dbReference>
<comment type="subcellular location">
    <subcellularLocation>
        <location evidence="1">Cell membrane</location>
    </subcellularLocation>
</comment>
<evidence type="ECO:0000256" key="3">
    <source>
        <dbReference type="ARBA" id="ARBA00023054"/>
    </source>
</evidence>
<dbReference type="GO" id="GO:0007186">
    <property type="term" value="P:G protein-coupled receptor signaling pathway"/>
    <property type="evidence" value="ECO:0007669"/>
    <property type="project" value="InterPro"/>
</dbReference>
<proteinExistence type="predicted"/>
<feature type="region of interest" description="Disordered" evidence="7">
    <location>
        <begin position="1"/>
        <end position="22"/>
    </location>
</feature>
<dbReference type="AlphaFoldDB" id="A0A059D221"/>
<dbReference type="FunCoup" id="A0A059D221">
    <property type="interactions" value="402"/>
</dbReference>
<keyword evidence="4" id="KW-0472">Membrane</keyword>
<name>A0A059D221_EUCGR</name>
<evidence type="ECO:0000256" key="4">
    <source>
        <dbReference type="ARBA" id="ARBA00023136"/>
    </source>
</evidence>
<keyword evidence="2" id="KW-1003">Cell membrane</keyword>
<dbReference type="Pfam" id="PF00631">
    <property type="entry name" value="G-gamma"/>
    <property type="match status" value="1"/>
</dbReference>
<gene>
    <name evidence="9" type="ORF">EUGRSUZ_B01476</name>
</gene>
<protein>
    <recommendedName>
        <fullName evidence="8">G protein gamma domain-containing protein</fullName>
    </recommendedName>
</protein>
<organism evidence="9">
    <name type="scientific">Eucalyptus grandis</name>
    <name type="common">Flooded gum</name>
    <dbReference type="NCBI Taxonomy" id="71139"/>
    <lineage>
        <taxon>Eukaryota</taxon>
        <taxon>Viridiplantae</taxon>
        <taxon>Streptophyta</taxon>
        <taxon>Embryophyta</taxon>
        <taxon>Tracheophyta</taxon>
        <taxon>Spermatophyta</taxon>
        <taxon>Magnoliopsida</taxon>
        <taxon>eudicotyledons</taxon>
        <taxon>Gunneridae</taxon>
        <taxon>Pentapetalae</taxon>
        <taxon>rosids</taxon>
        <taxon>malvids</taxon>
        <taxon>Myrtales</taxon>
        <taxon>Myrtaceae</taxon>
        <taxon>Myrtoideae</taxon>
        <taxon>Eucalypteae</taxon>
        <taxon>Eucalyptus</taxon>
    </lineage>
</organism>
<evidence type="ECO:0000259" key="8">
    <source>
        <dbReference type="SMART" id="SM01224"/>
    </source>
</evidence>
<evidence type="ECO:0000256" key="7">
    <source>
        <dbReference type="SAM" id="MobiDB-lite"/>
    </source>
</evidence>
<keyword evidence="3 6" id="KW-0175">Coiled coil</keyword>
<keyword evidence="5" id="KW-0807">Transducer</keyword>
<dbReference type="PANTHER" id="PTHR35129:SF6">
    <property type="entry name" value="G PROTEIN GAMMA DOMAIN-CONTAINING PROTEIN"/>
    <property type="match status" value="1"/>
</dbReference>
<evidence type="ECO:0000256" key="6">
    <source>
        <dbReference type="SAM" id="Coils"/>
    </source>
</evidence>
<dbReference type="InterPro" id="IPR015898">
    <property type="entry name" value="G-protein_gamma-like_dom"/>
</dbReference>
<dbReference type="InterPro" id="IPR045878">
    <property type="entry name" value="GG1/2"/>
</dbReference>
<dbReference type="OMA" id="DRWFERP"/>